<dbReference type="EMBL" id="MSKS01000011">
    <property type="protein sequence ID" value="OLO71537.1"/>
    <property type="molecule type" value="Genomic_DNA"/>
</dbReference>
<dbReference type="AlphaFoldDB" id="A0A1Q8W4N6"/>
<dbReference type="RefSeq" id="WP_075373666.1">
    <property type="nucleotide sequence ID" value="NZ_MSKP01000065.1"/>
</dbReference>
<evidence type="ECO:0000313" key="1">
    <source>
        <dbReference type="EMBL" id="OLO71537.1"/>
    </source>
</evidence>
<protein>
    <submittedName>
        <fullName evidence="1">Uncharacterized protein</fullName>
    </submittedName>
</protein>
<evidence type="ECO:0000313" key="2">
    <source>
        <dbReference type="Proteomes" id="UP000185963"/>
    </source>
</evidence>
<reference evidence="1 2" key="1">
    <citation type="submission" date="2016-12" db="EMBL/GenBank/DDBJ databases">
        <title>Genomic comparison of strains in the 'Actinomyces naeslundii' group.</title>
        <authorList>
            <person name="Mughal S.R."/>
            <person name="Do T."/>
            <person name="Gilbert S.C."/>
            <person name="Witherden E.A."/>
            <person name="Didelot X."/>
            <person name="Beighton D."/>
        </authorList>
    </citation>
    <scope>NUCLEOTIDE SEQUENCE [LARGE SCALE GENOMIC DNA]</scope>
    <source>
        <strain evidence="1 2">WE8B-23</strain>
    </source>
</reference>
<dbReference type="OrthoDB" id="3253369at2"/>
<proteinExistence type="predicted"/>
<comment type="caution">
    <text evidence="1">The sequence shown here is derived from an EMBL/GenBank/DDBJ whole genome shotgun (WGS) entry which is preliminary data.</text>
</comment>
<organism evidence="1 2">
    <name type="scientific">Actinomyces oris</name>
    <dbReference type="NCBI Taxonomy" id="544580"/>
    <lineage>
        <taxon>Bacteria</taxon>
        <taxon>Bacillati</taxon>
        <taxon>Actinomycetota</taxon>
        <taxon>Actinomycetes</taxon>
        <taxon>Actinomycetales</taxon>
        <taxon>Actinomycetaceae</taxon>
        <taxon>Actinomyces</taxon>
    </lineage>
</organism>
<gene>
    <name evidence="1" type="ORF">BKH20_04025</name>
</gene>
<accession>A0A1Q8W4N6</accession>
<sequence>MLLVHIAGTADLGIPLKKGNRKRAQEDIEDDLASRLAELNSQRTSSGIASRLLELSFDHQIDIDTDEEDASTPPGSALKKEIRALSRLATKDVSQADILIIGAEGGRTPTDQLARSLAHQLSEISDDISALAGVDDIHIESCILPDLTVNQASTELLEHTIGLHNGHILLPIGSGASKIFSEAAGVAASTHPDGWSLVLIDRTADDPDAQDAPPLIDMSVRADPARGWLMGLGLPTILKMSSPTPDEEVNIAAESVERVMGESNTSPTPHDFAQIVLADVSRGDLAAGMAVRSWIIAEYRRRLQEYNDSNGLNISDVSLASKGRPLTVGESIRKAKRNPCPPNDWLAAQSDLNDLGVDATHHFGTPSSATDPSQFLDIVRHALGEPPSWLSWPSEQVCFLTTKGLDGRLPLIDSLLLQPPAEIISRSCSVPPPLQVNTFIACSEKSWTAGHDVAEDIRNDRLDRLPSWEPTGNGVTIVVNYGPSTTDNGAQSHEIEATMRDLKAEAISWIARLPKSPRAIIVTNLGEKPIFITLLQAAQEFGSAHGIPVFLASKEDNSASLQFHQLGLDKDTRQALLDATEYCLNRFDLLSASRLLALGSPEMGKLSNTATELANQLVEAVNAADLDSFAGTVLGAMEAASNLIAGLPSDAQARIITIIAELVNIPDRNRPKGFIQPRVMANNKNDSGKTDLKAESAAHLLGLLVRARNKLPITHGNQSLAEIMPTVLENYQQRDTCTYPALLRFAINAVEAEHNVSAGDWGRRFHSLRGQVKALGKTGDGEKP</sequence>
<name>A0A1Q8W4N6_9ACTO</name>
<dbReference type="Proteomes" id="UP000185963">
    <property type="component" value="Unassembled WGS sequence"/>
</dbReference>